<gene>
    <name evidence="1" type="ORF">S12H4_59201</name>
</gene>
<evidence type="ECO:0000313" key="1">
    <source>
        <dbReference type="EMBL" id="GAJ23829.1"/>
    </source>
</evidence>
<sequence>FHQLILTLLNGIYTRFSSLFFREPITPYTATLGGDPVRMPEH</sequence>
<accession>X1V2B3</accession>
<organism evidence="1">
    <name type="scientific">marine sediment metagenome</name>
    <dbReference type="NCBI Taxonomy" id="412755"/>
    <lineage>
        <taxon>unclassified sequences</taxon>
        <taxon>metagenomes</taxon>
        <taxon>ecological metagenomes</taxon>
    </lineage>
</organism>
<proteinExistence type="predicted"/>
<comment type="caution">
    <text evidence="1">The sequence shown here is derived from an EMBL/GenBank/DDBJ whole genome shotgun (WGS) entry which is preliminary data.</text>
</comment>
<protein>
    <submittedName>
        <fullName evidence="1">Uncharacterized protein</fullName>
    </submittedName>
</protein>
<reference evidence="1" key="1">
    <citation type="journal article" date="2014" name="Front. Microbiol.">
        <title>High frequency of phylogenetically diverse reductive dehalogenase-homologous genes in deep subseafloor sedimentary metagenomes.</title>
        <authorList>
            <person name="Kawai M."/>
            <person name="Futagami T."/>
            <person name="Toyoda A."/>
            <person name="Takaki Y."/>
            <person name="Nishi S."/>
            <person name="Hori S."/>
            <person name="Arai W."/>
            <person name="Tsubouchi T."/>
            <person name="Morono Y."/>
            <person name="Uchiyama I."/>
            <person name="Ito T."/>
            <person name="Fujiyama A."/>
            <person name="Inagaki F."/>
            <person name="Takami H."/>
        </authorList>
    </citation>
    <scope>NUCLEOTIDE SEQUENCE</scope>
    <source>
        <strain evidence="1">Expedition CK06-06</strain>
    </source>
</reference>
<dbReference type="EMBL" id="BARW01038614">
    <property type="protein sequence ID" value="GAJ23829.1"/>
    <property type="molecule type" value="Genomic_DNA"/>
</dbReference>
<dbReference type="AlphaFoldDB" id="X1V2B3"/>
<name>X1V2B3_9ZZZZ</name>
<feature type="non-terminal residue" evidence="1">
    <location>
        <position position="1"/>
    </location>
</feature>